<protein>
    <submittedName>
        <fullName evidence="1">Uncharacterized protein</fullName>
    </submittedName>
</protein>
<reference evidence="1" key="2">
    <citation type="submission" date="2020-11" db="EMBL/GenBank/DDBJ databases">
        <authorList>
            <person name="McCartney M.A."/>
            <person name="Auch B."/>
            <person name="Kono T."/>
            <person name="Mallez S."/>
            <person name="Becker A."/>
            <person name="Gohl D.M."/>
            <person name="Silverstein K.A.T."/>
            <person name="Koren S."/>
            <person name="Bechman K.B."/>
            <person name="Herman A."/>
            <person name="Abrahante J.E."/>
            <person name="Garbe J."/>
        </authorList>
    </citation>
    <scope>NUCLEOTIDE SEQUENCE</scope>
    <source>
        <strain evidence="1">Duluth1</strain>
        <tissue evidence="1">Whole animal</tissue>
    </source>
</reference>
<reference evidence="1" key="1">
    <citation type="journal article" date="2019" name="bioRxiv">
        <title>The Genome of the Zebra Mussel, Dreissena polymorpha: A Resource for Invasive Species Research.</title>
        <authorList>
            <person name="McCartney M.A."/>
            <person name="Auch B."/>
            <person name="Kono T."/>
            <person name="Mallez S."/>
            <person name="Zhang Y."/>
            <person name="Obille A."/>
            <person name="Becker A."/>
            <person name="Abrahante J.E."/>
            <person name="Garbe J."/>
            <person name="Badalamenti J.P."/>
            <person name="Herman A."/>
            <person name="Mangelson H."/>
            <person name="Liachko I."/>
            <person name="Sullivan S."/>
            <person name="Sone E.D."/>
            <person name="Koren S."/>
            <person name="Silverstein K.A.T."/>
            <person name="Beckman K.B."/>
            <person name="Gohl D.M."/>
        </authorList>
    </citation>
    <scope>NUCLEOTIDE SEQUENCE</scope>
    <source>
        <strain evidence="1">Duluth1</strain>
        <tissue evidence="1">Whole animal</tissue>
    </source>
</reference>
<dbReference type="Proteomes" id="UP000828390">
    <property type="component" value="Unassembled WGS sequence"/>
</dbReference>
<evidence type="ECO:0000313" key="2">
    <source>
        <dbReference type="Proteomes" id="UP000828390"/>
    </source>
</evidence>
<accession>A0A9D4RA66</accession>
<proteinExistence type="predicted"/>
<name>A0A9D4RA66_DREPO</name>
<organism evidence="1 2">
    <name type="scientific">Dreissena polymorpha</name>
    <name type="common">Zebra mussel</name>
    <name type="synonym">Mytilus polymorpha</name>
    <dbReference type="NCBI Taxonomy" id="45954"/>
    <lineage>
        <taxon>Eukaryota</taxon>
        <taxon>Metazoa</taxon>
        <taxon>Spiralia</taxon>
        <taxon>Lophotrochozoa</taxon>
        <taxon>Mollusca</taxon>
        <taxon>Bivalvia</taxon>
        <taxon>Autobranchia</taxon>
        <taxon>Heteroconchia</taxon>
        <taxon>Euheterodonta</taxon>
        <taxon>Imparidentia</taxon>
        <taxon>Neoheterodontei</taxon>
        <taxon>Myida</taxon>
        <taxon>Dreissenoidea</taxon>
        <taxon>Dreissenidae</taxon>
        <taxon>Dreissena</taxon>
    </lineage>
</organism>
<dbReference type="EMBL" id="JAIWYP010000003">
    <property type="protein sequence ID" value="KAH3859948.1"/>
    <property type="molecule type" value="Genomic_DNA"/>
</dbReference>
<evidence type="ECO:0000313" key="1">
    <source>
        <dbReference type="EMBL" id="KAH3859948.1"/>
    </source>
</evidence>
<comment type="caution">
    <text evidence="1">The sequence shown here is derived from an EMBL/GenBank/DDBJ whole genome shotgun (WGS) entry which is preliminary data.</text>
</comment>
<sequence>MNALTKYYALCTNYQSPNRSGGRRWRTGLLGRELSCLDGERENLVIGLDSWEKGEPTGLCTGVEYDLLLHTGCLD</sequence>
<keyword evidence="2" id="KW-1185">Reference proteome</keyword>
<dbReference type="AlphaFoldDB" id="A0A9D4RA66"/>
<gene>
    <name evidence="1" type="ORF">DPMN_102769</name>
</gene>